<keyword evidence="2" id="KW-1185">Reference proteome</keyword>
<dbReference type="InterPro" id="IPR029058">
    <property type="entry name" value="AB_hydrolase_fold"/>
</dbReference>
<accession>A0AAV9HHA5</accession>
<reference evidence="1" key="1">
    <citation type="journal article" date="2023" name="Mol. Phylogenet. Evol.">
        <title>Genome-scale phylogeny and comparative genomics of the fungal order Sordariales.</title>
        <authorList>
            <person name="Hensen N."/>
            <person name="Bonometti L."/>
            <person name="Westerberg I."/>
            <person name="Brannstrom I.O."/>
            <person name="Guillou S."/>
            <person name="Cros-Aarteil S."/>
            <person name="Calhoun S."/>
            <person name="Haridas S."/>
            <person name="Kuo A."/>
            <person name="Mondo S."/>
            <person name="Pangilinan J."/>
            <person name="Riley R."/>
            <person name="LaButti K."/>
            <person name="Andreopoulos B."/>
            <person name="Lipzen A."/>
            <person name="Chen C."/>
            <person name="Yan M."/>
            <person name="Daum C."/>
            <person name="Ng V."/>
            <person name="Clum A."/>
            <person name="Steindorff A."/>
            <person name="Ohm R.A."/>
            <person name="Martin F."/>
            <person name="Silar P."/>
            <person name="Natvig D.O."/>
            <person name="Lalanne C."/>
            <person name="Gautier V."/>
            <person name="Ament-Velasquez S.L."/>
            <person name="Kruys A."/>
            <person name="Hutchinson M.I."/>
            <person name="Powell A.J."/>
            <person name="Barry K."/>
            <person name="Miller A.N."/>
            <person name="Grigoriev I.V."/>
            <person name="Debuchy R."/>
            <person name="Gladieux P."/>
            <person name="Hiltunen Thoren M."/>
            <person name="Johannesson H."/>
        </authorList>
    </citation>
    <scope>NUCLEOTIDE SEQUENCE</scope>
    <source>
        <strain evidence="1">PSN324</strain>
    </source>
</reference>
<protein>
    <recommendedName>
        <fullName evidence="3">AB hydrolase-1 domain-containing protein</fullName>
    </recommendedName>
</protein>
<evidence type="ECO:0000313" key="2">
    <source>
        <dbReference type="Proteomes" id="UP001321749"/>
    </source>
</evidence>
<feature type="non-terminal residue" evidence="1">
    <location>
        <position position="361"/>
    </location>
</feature>
<organism evidence="1 2">
    <name type="scientific">Cladorrhinum samala</name>
    <dbReference type="NCBI Taxonomy" id="585594"/>
    <lineage>
        <taxon>Eukaryota</taxon>
        <taxon>Fungi</taxon>
        <taxon>Dikarya</taxon>
        <taxon>Ascomycota</taxon>
        <taxon>Pezizomycotina</taxon>
        <taxon>Sordariomycetes</taxon>
        <taxon>Sordariomycetidae</taxon>
        <taxon>Sordariales</taxon>
        <taxon>Podosporaceae</taxon>
        <taxon>Cladorrhinum</taxon>
    </lineage>
</organism>
<dbReference type="Proteomes" id="UP001321749">
    <property type="component" value="Unassembled WGS sequence"/>
</dbReference>
<evidence type="ECO:0000313" key="1">
    <source>
        <dbReference type="EMBL" id="KAK4460045.1"/>
    </source>
</evidence>
<dbReference type="PANTHER" id="PTHR43194">
    <property type="entry name" value="HYDROLASE ALPHA/BETA FOLD FAMILY"/>
    <property type="match status" value="1"/>
</dbReference>
<comment type="caution">
    <text evidence="1">The sequence shown here is derived from an EMBL/GenBank/DDBJ whole genome shotgun (WGS) entry which is preliminary data.</text>
</comment>
<proteinExistence type="predicted"/>
<name>A0AAV9HHA5_9PEZI</name>
<gene>
    <name evidence="1" type="ORF">QBC42DRAFT_181950</name>
</gene>
<dbReference type="PANTHER" id="PTHR43194:SF4">
    <property type="entry name" value="AB HYDROLASE-1 DOMAIN-CONTAINING PROTEIN"/>
    <property type="match status" value="1"/>
</dbReference>
<dbReference type="Gene3D" id="3.40.50.1820">
    <property type="entry name" value="alpha/beta hydrolase"/>
    <property type="match status" value="1"/>
</dbReference>
<dbReference type="AlphaFoldDB" id="A0AAV9HHA5"/>
<evidence type="ECO:0008006" key="3">
    <source>
        <dbReference type="Google" id="ProtNLM"/>
    </source>
</evidence>
<dbReference type="InterPro" id="IPR050228">
    <property type="entry name" value="Carboxylesterase_BioH"/>
</dbReference>
<dbReference type="SUPFAM" id="SSF53474">
    <property type="entry name" value="alpha/beta-Hydrolases"/>
    <property type="match status" value="1"/>
</dbReference>
<dbReference type="EMBL" id="MU865021">
    <property type="protein sequence ID" value="KAK4460045.1"/>
    <property type="molecule type" value="Genomic_DNA"/>
</dbReference>
<reference evidence="1" key="2">
    <citation type="submission" date="2023-06" db="EMBL/GenBank/DDBJ databases">
        <authorList>
            <consortium name="Lawrence Berkeley National Laboratory"/>
            <person name="Mondo S.J."/>
            <person name="Hensen N."/>
            <person name="Bonometti L."/>
            <person name="Westerberg I."/>
            <person name="Brannstrom I.O."/>
            <person name="Guillou S."/>
            <person name="Cros-Aarteil S."/>
            <person name="Calhoun S."/>
            <person name="Haridas S."/>
            <person name="Kuo A."/>
            <person name="Pangilinan J."/>
            <person name="Riley R."/>
            <person name="Labutti K."/>
            <person name="Andreopoulos B."/>
            <person name="Lipzen A."/>
            <person name="Chen C."/>
            <person name="Yanf M."/>
            <person name="Daum C."/>
            <person name="Ng V."/>
            <person name="Clum A."/>
            <person name="Steindorff A."/>
            <person name="Ohm R."/>
            <person name="Martin F."/>
            <person name="Silar P."/>
            <person name="Natvig D."/>
            <person name="Lalanne C."/>
            <person name="Gautier V."/>
            <person name="Ament-Velasquez S.L."/>
            <person name="Kruys A."/>
            <person name="Hutchinson M.I."/>
            <person name="Powell A.J."/>
            <person name="Barry K."/>
            <person name="Miller A.N."/>
            <person name="Grigoriev I.V."/>
            <person name="Debuchy R."/>
            <person name="Gladieux P."/>
            <person name="Thoren M.H."/>
            <person name="Johannesson H."/>
        </authorList>
    </citation>
    <scope>NUCLEOTIDE SEQUENCE</scope>
    <source>
        <strain evidence="1">PSN324</strain>
    </source>
</reference>
<sequence length="361" mass="39696">MPFFRHIPRQAPRQKNPVILIHTEHYTGTIWGQKPDGGSGWASDFVRAGFLVFTPTMPLNGMPGESSEAEKLRLQIGVGGDVTTLAPEFVEAVSTAPEAANKVYWPTRKFHTQWPGPGTRGDPIFEKLMRATVPVYLGRPERETQGRDALVELLGRLGERAILIGHGSGANLAWLVADAVPNRVAAIIAVEPLGPPFSNARVMKDRGESEYREDFSNPPEENIYSACLGSMPRKYGIADIPLGFNPPPQLPRGEDLLDDSFQPIPHVLAPGVSPGSWCYLQDGADYENPPRQLPNLQPIPQCVWTAPASFHTTFDWATVKFLRQAGVDCGHLEPECKVGNGNLCFLEKNSQRLSSSLISWI</sequence>